<evidence type="ECO:0000313" key="2">
    <source>
        <dbReference type="Proteomes" id="UP000199013"/>
    </source>
</evidence>
<gene>
    <name evidence="1" type="ORF">FDG2_6134</name>
</gene>
<organism evidence="1 2">
    <name type="scientific">Candidatus Protofrankia californiensis</name>
    <dbReference type="NCBI Taxonomy" id="1839754"/>
    <lineage>
        <taxon>Bacteria</taxon>
        <taxon>Bacillati</taxon>
        <taxon>Actinomycetota</taxon>
        <taxon>Actinomycetes</taxon>
        <taxon>Frankiales</taxon>
        <taxon>Frankiaceae</taxon>
        <taxon>Protofrankia</taxon>
    </lineage>
</organism>
<keyword evidence="2" id="KW-1185">Reference proteome</keyword>
<accession>A0A1C3PGE1</accession>
<sequence length="94" mass="9223">MADTAECHRTGDAAGGGFVAAVDGVEEVDAGPVGEAGDGDVGQCLGGAFHVQGAADGGVGFVEQGQALLGPVLLADVEGRGERTPDPTGRIPHR</sequence>
<dbReference type="AlphaFoldDB" id="A0A1C3PGE1"/>
<reference evidence="2" key="1">
    <citation type="submission" date="2016-02" db="EMBL/GenBank/DDBJ databases">
        <authorList>
            <person name="Wibberg D."/>
        </authorList>
    </citation>
    <scope>NUCLEOTIDE SEQUENCE [LARGE SCALE GENOMIC DNA]</scope>
</reference>
<protein>
    <submittedName>
        <fullName evidence="1">Uncharacterized protein</fullName>
    </submittedName>
</protein>
<evidence type="ECO:0000313" key="1">
    <source>
        <dbReference type="EMBL" id="SBW28885.1"/>
    </source>
</evidence>
<proteinExistence type="predicted"/>
<name>A0A1C3PGE1_9ACTN</name>
<dbReference type="EMBL" id="FLUV01002526">
    <property type="protein sequence ID" value="SBW28885.1"/>
    <property type="molecule type" value="Genomic_DNA"/>
</dbReference>
<dbReference type="Proteomes" id="UP000199013">
    <property type="component" value="Unassembled WGS sequence"/>
</dbReference>